<evidence type="ECO:0000313" key="2">
    <source>
        <dbReference type="EMBL" id="KAK0392456.1"/>
    </source>
</evidence>
<comment type="caution">
    <text evidence="2">The sequence shown here is derived from an EMBL/GenBank/DDBJ whole genome shotgun (WGS) entry which is preliminary data.</text>
</comment>
<reference evidence="2" key="1">
    <citation type="submission" date="2022-10" db="EMBL/GenBank/DDBJ databases">
        <title>Determination and structural analysis of whole genome sequence of Sarocladium strictum F4-1.</title>
        <authorList>
            <person name="Hu L."/>
            <person name="Jiang Y."/>
        </authorList>
    </citation>
    <scope>NUCLEOTIDE SEQUENCE</scope>
    <source>
        <strain evidence="2">F4-1</strain>
    </source>
</reference>
<dbReference type="EMBL" id="JAPDFR010000001">
    <property type="protein sequence ID" value="KAK0392456.1"/>
    <property type="molecule type" value="Genomic_DNA"/>
</dbReference>
<organism evidence="2 3">
    <name type="scientific">Sarocladium strictum</name>
    <name type="common">Black bundle disease fungus</name>
    <name type="synonym">Acremonium strictum</name>
    <dbReference type="NCBI Taxonomy" id="5046"/>
    <lineage>
        <taxon>Eukaryota</taxon>
        <taxon>Fungi</taxon>
        <taxon>Dikarya</taxon>
        <taxon>Ascomycota</taxon>
        <taxon>Pezizomycotina</taxon>
        <taxon>Sordariomycetes</taxon>
        <taxon>Hypocreomycetidae</taxon>
        <taxon>Hypocreales</taxon>
        <taxon>Sarocladiaceae</taxon>
        <taxon>Sarocladium</taxon>
    </lineage>
</organism>
<dbReference type="Proteomes" id="UP001175261">
    <property type="component" value="Unassembled WGS sequence"/>
</dbReference>
<evidence type="ECO:0000313" key="3">
    <source>
        <dbReference type="Proteomes" id="UP001175261"/>
    </source>
</evidence>
<gene>
    <name evidence="2" type="ORF">NLU13_1951</name>
</gene>
<proteinExistence type="predicted"/>
<feature type="region of interest" description="Disordered" evidence="1">
    <location>
        <begin position="124"/>
        <end position="221"/>
    </location>
</feature>
<dbReference type="AlphaFoldDB" id="A0AA39GSR5"/>
<sequence>MCTYAVARFSCRHEIWGRRTKLCTIGEDFRDGHLEADCTIRGTHPLKTMLVSDPCYNCFKIKALPMLCREKLQHARSVFKERWPEELPSKHADSMASLEQEVEALLLESKVDLKDQASTITRPQRLLRKRVKSVPISDKETGNTPQRKGGLPAAPKTTPPKGVTALPTLKMASSKTTPPRLSRLALPRKKTPEKSVAPPKVSTGSPEKVATKLPKPGFLRK</sequence>
<evidence type="ECO:0000256" key="1">
    <source>
        <dbReference type="SAM" id="MobiDB-lite"/>
    </source>
</evidence>
<protein>
    <submittedName>
        <fullName evidence="2">Uncharacterized protein</fullName>
    </submittedName>
</protein>
<accession>A0AA39GSR5</accession>
<keyword evidence="3" id="KW-1185">Reference proteome</keyword>
<name>A0AA39GSR5_SARSR</name>